<sequence>MSTNKHSHSPPPRDRKGPSTCFLPNCAFIVQPLCPSCECKQKESVSIDVTSSTLFKTDSGPLDSNAKVTTRVAVLGPDHAVTEEFVGQAPPKIISLKTGEEKGPPVIKPNPSMFELDSGTVWLQCDECGSVFQVYFNATISVVASGLTPVGAN</sequence>
<gene>
    <name evidence="1" type="ORF">BDY19DRAFT_954928</name>
</gene>
<organism evidence="1 2">
    <name type="scientific">Irpex rosettiformis</name>
    <dbReference type="NCBI Taxonomy" id="378272"/>
    <lineage>
        <taxon>Eukaryota</taxon>
        <taxon>Fungi</taxon>
        <taxon>Dikarya</taxon>
        <taxon>Basidiomycota</taxon>
        <taxon>Agaricomycotina</taxon>
        <taxon>Agaricomycetes</taxon>
        <taxon>Polyporales</taxon>
        <taxon>Irpicaceae</taxon>
        <taxon>Irpex</taxon>
    </lineage>
</organism>
<comment type="caution">
    <text evidence="1">The sequence shown here is derived from an EMBL/GenBank/DDBJ whole genome shotgun (WGS) entry which is preliminary data.</text>
</comment>
<reference evidence="1" key="1">
    <citation type="journal article" date="2021" name="Environ. Microbiol.">
        <title>Gene family expansions and transcriptome signatures uncover fungal adaptations to wood decay.</title>
        <authorList>
            <person name="Hage H."/>
            <person name="Miyauchi S."/>
            <person name="Viragh M."/>
            <person name="Drula E."/>
            <person name="Min B."/>
            <person name="Chaduli D."/>
            <person name="Navarro D."/>
            <person name="Favel A."/>
            <person name="Norest M."/>
            <person name="Lesage-Meessen L."/>
            <person name="Balint B."/>
            <person name="Merenyi Z."/>
            <person name="de Eugenio L."/>
            <person name="Morin E."/>
            <person name="Martinez A.T."/>
            <person name="Baldrian P."/>
            <person name="Stursova M."/>
            <person name="Martinez M.J."/>
            <person name="Novotny C."/>
            <person name="Magnuson J.K."/>
            <person name="Spatafora J.W."/>
            <person name="Maurice S."/>
            <person name="Pangilinan J."/>
            <person name="Andreopoulos W."/>
            <person name="LaButti K."/>
            <person name="Hundley H."/>
            <person name="Na H."/>
            <person name="Kuo A."/>
            <person name="Barry K."/>
            <person name="Lipzen A."/>
            <person name="Henrissat B."/>
            <person name="Riley R."/>
            <person name="Ahrendt S."/>
            <person name="Nagy L.G."/>
            <person name="Grigoriev I.V."/>
            <person name="Martin F."/>
            <person name="Rosso M.N."/>
        </authorList>
    </citation>
    <scope>NUCLEOTIDE SEQUENCE</scope>
    <source>
        <strain evidence="1">CBS 384.51</strain>
    </source>
</reference>
<dbReference type="Proteomes" id="UP001055072">
    <property type="component" value="Unassembled WGS sequence"/>
</dbReference>
<name>A0ACB8TZ87_9APHY</name>
<evidence type="ECO:0000313" key="1">
    <source>
        <dbReference type="EMBL" id="KAI0087293.1"/>
    </source>
</evidence>
<accession>A0ACB8TZ87</accession>
<keyword evidence="2" id="KW-1185">Reference proteome</keyword>
<proteinExistence type="predicted"/>
<dbReference type="EMBL" id="MU274918">
    <property type="protein sequence ID" value="KAI0087293.1"/>
    <property type="molecule type" value="Genomic_DNA"/>
</dbReference>
<protein>
    <submittedName>
        <fullName evidence="1">Uncharacterized protein</fullName>
    </submittedName>
</protein>
<evidence type="ECO:0000313" key="2">
    <source>
        <dbReference type="Proteomes" id="UP001055072"/>
    </source>
</evidence>
<feature type="non-terminal residue" evidence="1">
    <location>
        <position position="153"/>
    </location>
</feature>